<keyword evidence="3" id="KW-1185">Reference proteome</keyword>
<organism evidence="2 3">
    <name type="scientific">Spirosoma pollinicola</name>
    <dbReference type="NCBI Taxonomy" id="2057025"/>
    <lineage>
        <taxon>Bacteria</taxon>
        <taxon>Pseudomonadati</taxon>
        <taxon>Bacteroidota</taxon>
        <taxon>Cytophagia</taxon>
        <taxon>Cytophagales</taxon>
        <taxon>Cytophagaceae</taxon>
        <taxon>Spirosoma</taxon>
    </lineage>
</organism>
<dbReference type="Proteomes" id="UP000232883">
    <property type="component" value="Chromosome"/>
</dbReference>
<evidence type="ECO:0000313" key="3">
    <source>
        <dbReference type="Proteomes" id="UP000232883"/>
    </source>
</evidence>
<dbReference type="InterPro" id="IPR035901">
    <property type="entry name" value="GIY-YIG_endonuc_sf"/>
</dbReference>
<evidence type="ECO:0000313" key="2">
    <source>
        <dbReference type="EMBL" id="AUD02173.1"/>
    </source>
</evidence>
<evidence type="ECO:0000259" key="1">
    <source>
        <dbReference type="PROSITE" id="PS50164"/>
    </source>
</evidence>
<dbReference type="CDD" id="cd10446">
    <property type="entry name" value="GIY-YIG_unchar_1"/>
    <property type="match status" value="1"/>
</dbReference>
<dbReference type="PROSITE" id="PS50164">
    <property type="entry name" value="GIY_YIG"/>
    <property type="match status" value="1"/>
</dbReference>
<protein>
    <recommendedName>
        <fullName evidence="1">GIY-YIG domain-containing protein</fullName>
    </recommendedName>
</protein>
<dbReference type="RefSeq" id="WP_100987892.1">
    <property type="nucleotide sequence ID" value="NZ_CP025096.1"/>
</dbReference>
<dbReference type="KEGG" id="spir:CWM47_10280"/>
<dbReference type="AlphaFoldDB" id="A0A2K8YX28"/>
<proteinExistence type="predicted"/>
<sequence length="268" mass="31321">MELSSILHLSDFSKYKLHAARKSGTVEPLIAFLRDRSEWHQWNSWQRNKNEFNRDRILSLIDFYPEHGEWLFGGIYEVQERGPEKNAHSYVVKLLDHGQDLIGRLKLTGSLPRGRAFKLETFYDNFKISELLRTPYAGKVFDGYEKVSLDLSMLEIIYKNNRTDWKTALESVKGIYLIADKLTGKQYVGSAYGDTGIWARWACYVNTGHGWNKELVKLTSNDPSYARTNFKITLIECWPFKTDDKTIIIRENFWKEAFLTKQHGYNSN</sequence>
<dbReference type="Gene3D" id="3.40.1440.10">
    <property type="entry name" value="GIY-YIG endonuclease"/>
    <property type="match status" value="1"/>
</dbReference>
<dbReference type="EMBL" id="CP025096">
    <property type="protein sequence ID" value="AUD02173.1"/>
    <property type="molecule type" value="Genomic_DNA"/>
</dbReference>
<name>A0A2K8YX28_9BACT</name>
<reference evidence="2 3" key="1">
    <citation type="submission" date="2017-11" db="EMBL/GenBank/DDBJ databases">
        <title>Taxonomic description and genome sequences of Spirosoma HA7 sp. nov., isolated from pollen microhabitat of Corylus avellana.</title>
        <authorList>
            <person name="Ambika Manirajan B."/>
            <person name="Suarez C."/>
            <person name="Ratering S."/>
            <person name="Geissler-Plaum R."/>
            <person name="Cardinale M."/>
            <person name="Sylvia S."/>
        </authorList>
    </citation>
    <scope>NUCLEOTIDE SEQUENCE [LARGE SCALE GENOMIC DNA]</scope>
    <source>
        <strain evidence="2 3">HA7</strain>
    </source>
</reference>
<dbReference type="InterPro" id="IPR000305">
    <property type="entry name" value="GIY-YIG_endonuc"/>
</dbReference>
<dbReference type="OrthoDB" id="89044at2"/>
<feature type="domain" description="GIY-YIG" evidence="1">
    <location>
        <begin position="171"/>
        <end position="267"/>
    </location>
</feature>
<dbReference type="SUPFAM" id="SSF82771">
    <property type="entry name" value="GIY-YIG endonuclease"/>
    <property type="match status" value="1"/>
</dbReference>
<gene>
    <name evidence="2" type="ORF">CWM47_10280</name>
</gene>
<accession>A0A2K8YX28</accession>